<evidence type="ECO:0008006" key="4">
    <source>
        <dbReference type="Google" id="ProtNLM"/>
    </source>
</evidence>
<evidence type="ECO:0000313" key="2">
    <source>
        <dbReference type="EMBL" id="MEH7828853.1"/>
    </source>
</evidence>
<gene>
    <name evidence="2" type="ORF">V6590_11885</name>
</gene>
<sequence>MTRLSLATGMVTATLASGVMAQDCGTSGNAELGVIEIVQFRLAEGVSREDFLAAAAATMPVLCATEGFIGRTLSEGEDGAWTDHVKWTSLDTAQAAMAGSMENEALLPFIVAIDPDSLALSYQTPVNLN</sequence>
<keyword evidence="3" id="KW-1185">Reference proteome</keyword>
<name>A0ABU8BVY2_9RHOB</name>
<protein>
    <recommendedName>
        <fullName evidence="4">Antibiotic biosynthesis monooxygenase</fullName>
    </recommendedName>
</protein>
<evidence type="ECO:0000313" key="3">
    <source>
        <dbReference type="Proteomes" id="UP001431963"/>
    </source>
</evidence>
<organism evidence="2 3">
    <name type="scientific">Gemmobacter denitrificans</name>
    <dbReference type="NCBI Taxonomy" id="3123040"/>
    <lineage>
        <taxon>Bacteria</taxon>
        <taxon>Pseudomonadati</taxon>
        <taxon>Pseudomonadota</taxon>
        <taxon>Alphaproteobacteria</taxon>
        <taxon>Rhodobacterales</taxon>
        <taxon>Paracoccaceae</taxon>
        <taxon>Gemmobacter</taxon>
    </lineage>
</organism>
<feature type="signal peptide" evidence="1">
    <location>
        <begin position="1"/>
        <end position="21"/>
    </location>
</feature>
<keyword evidence="1" id="KW-0732">Signal</keyword>
<dbReference type="EMBL" id="JBALHR010000006">
    <property type="protein sequence ID" value="MEH7828853.1"/>
    <property type="molecule type" value="Genomic_DNA"/>
</dbReference>
<dbReference type="InterPro" id="IPR011008">
    <property type="entry name" value="Dimeric_a/b-barrel"/>
</dbReference>
<dbReference type="SUPFAM" id="SSF54909">
    <property type="entry name" value="Dimeric alpha+beta barrel"/>
    <property type="match status" value="1"/>
</dbReference>
<dbReference type="RefSeq" id="WP_335423291.1">
    <property type="nucleotide sequence ID" value="NZ_JBALHR010000006.1"/>
</dbReference>
<dbReference type="Proteomes" id="UP001431963">
    <property type="component" value="Unassembled WGS sequence"/>
</dbReference>
<accession>A0ABU8BVY2</accession>
<comment type="caution">
    <text evidence="2">The sequence shown here is derived from an EMBL/GenBank/DDBJ whole genome shotgun (WGS) entry which is preliminary data.</text>
</comment>
<feature type="chain" id="PRO_5045058433" description="Antibiotic biosynthesis monooxygenase" evidence="1">
    <location>
        <begin position="22"/>
        <end position="129"/>
    </location>
</feature>
<evidence type="ECO:0000256" key="1">
    <source>
        <dbReference type="SAM" id="SignalP"/>
    </source>
</evidence>
<proteinExistence type="predicted"/>
<reference evidence="2" key="1">
    <citation type="submission" date="2024-02" db="EMBL/GenBank/DDBJ databases">
        <title>Genome sequences of strain Gemmobacter sp. JM10B15.</title>
        <authorList>
            <person name="Zhang M."/>
        </authorList>
    </citation>
    <scope>NUCLEOTIDE SEQUENCE</scope>
    <source>
        <strain evidence="2">JM10B15</strain>
    </source>
</reference>